<feature type="region of interest" description="Disordered" evidence="1">
    <location>
        <begin position="1"/>
        <end position="57"/>
    </location>
</feature>
<evidence type="ECO:0000313" key="2">
    <source>
        <dbReference type="EMBL" id="CAA9499309.1"/>
    </source>
</evidence>
<evidence type="ECO:0000256" key="1">
    <source>
        <dbReference type="SAM" id="MobiDB-lite"/>
    </source>
</evidence>
<protein>
    <submittedName>
        <fullName evidence="2">Lycopene cyclase</fullName>
    </submittedName>
</protein>
<dbReference type="AlphaFoldDB" id="A0A6J4SH74"/>
<dbReference type="EMBL" id="CADCVU010000101">
    <property type="protein sequence ID" value="CAA9499309.1"/>
    <property type="molecule type" value="Genomic_DNA"/>
</dbReference>
<sequence>GQVRVPRVARRVRPDHPAARVRVPRPGMAPAPPRSARSRSRAHRLRDLGRDRHRARPLVVQPALRHRRDAAARTADRGARLLSGHPAVRIADLRGRQHADALGQARL</sequence>
<accession>A0A6J4SH74</accession>
<name>A0A6J4SH74_9ACTN</name>
<feature type="non-terminal residue" evidence="2">
    <location>
        <position position="107"/>
    </location>
</feature>
<reference evidence="2" key="1">
    <citation type="submission" date="2020-02" db="EMBL/GenBank/DDBJ databases">
        <authorList>
            <person name="Meier V. D."/>
        </authorList>
    </citation>
    <scope>NUCLEOTIDE SEQUENCE</scope>
    <source>
        <strain evidence="2">AVDCRST_MAG45</strain>
    </source>
</reference>
<feature type="non-terminal residue" evidence="2">
    <location>
        <position position="1"/>
    </location>
</feature>
<organism evidence="2">
    <name type="scientific">uncultured Solirubrobacterales bacterium</name>
    <dbReference type="NCBI Taxonomy" id="768556"/>
    <lineage>
        <taxon>Bacteria</taxon>
        <taxon>Bacillati</taxon>
        <taxon>Actinomycetota</taxon>
        <taxon>Thermoleophilia</taxon>
        <taxon>Solirubrobacterales</taxon>
        <taxon>environmental samples</taxon>
    </lineage>
</organism>
<gene>
    <name evidence="2" type="ORF">AVDCRST_MAG45-1196</name>
</gene>
<proteinExistence type="predicted"/>